<evidence type="ECO:0000259" key="5">
    <source>
        <dbReference type="Pfam" id="PF01266"/>
    </source>
</evidence>
<dbReference type="RefSeq" id="WP_076165701.1">
    <property type="nucleotide sequence ID" value="NZ_MRTP01000001.1"/>
</dbReference>
<dbReference type="AlphaFoldDB" id="A0A1R1F0P1"/>
<dbReference type="SUPFAM" id="SSF51905">
    <property type="entry name" value="FAD/NAD(P)-binding domain"/>
    <property type="match status" value="1"/>
</dbReference>
<sequence>MKKYIIIGSGILGASTAYQLAKMGADVLLIDRKDPGQATDAAAGIICPWLSQRRNQAWYRLAKAGAAFYPGLIKELEGEGETETGYAKVGALSVHQDPEKIRKMEERALQRKADAPEIGGITRLSEEETHQCFPLLERGYQSVRISGAARVDGRALRDALIRSAQRHGAAVIHGDAKLLVDGNRVSGVSVGPDEYAADRTIVCAGAWAGQLLQPLGVRFNVRYQKAQIMHLQLENHEDTGTWPVVMPPSDQYLLAFEKQKIVIGATHENDVEGYDTRTTAGGMQEILNKGLTLAPGLADGTFQEVRVGFRPFTSDFLPVLGAVPGWSGLLAANGLGASGLTMGPFIGYQLAKLAQGMELDIDIHDYDIRKAIDEGSLTES</sequence>
<comment type="similarity">
    <text evidence="2">Belongs to the DadA oxidoreductase family.</text>
</comment>
<feature type="domain" description="FAD dependent oxidoreductase" evidence="5">
    <location>
        <begin position="4"/>
        <end position="353"/>
    </location>
</feature>
<dbReference type="GO" id="GO:0005737">
    <property type="term" value="C:cytoplasm"/>
    <property type="evidence" value="ECO:0007669"/>
    <property type="project" value="TreeGrafter"/>
</dbReference>
<dbReference type="SUPFAM" id="SSF54373">
    <property type="entry name" value="FAD-linked reductases, C-terminal domain"/>
    <property type="match status" value="1"/>
</dbReference>
<dbReference type="InterPro" id="IPR006076">
    <property type="entry name" value="FAD-dep_OxRdtase"/>
</dbReference>
<evidence type="ECO:0000256" key="4">
    <source>
        <dbReference type="ARBA" id="ARBA00023002"/>
    </source>
</evidence>
<gene>
    <name evidence="6" type="ORF">BK138_03315</name>
</gene>
<name>A0A1R1F0P1_9BACL</name>
<organism evidence="6 7">
    <name type="scientific">Paenibacillus rhizosphaerae</name>
    <dbReference type="NCBI Taxonomy" id="297318"/>
    <lineage>
        <taxon>Bacteria</taxon>
        <taxon>Bacillati</taxon>
        <taxon>Bacillota</taxon>
        <taxon>Bacilli</taxon>
        <taxon>Bacillales</taxon>
        <taxon>Paenibacillaceae</taxon>
        <taxon>Paenibacillus</taxon>
    </lineage>
</organism>
<dbReference type="GO" id="GO:0016491">
    <property type="term" value="F:oxidoreductase activity"/>
    <property type="evidence" value="ECO:0007669"/>
    <property type="project" value="UniProtKB-KW"/>
</dbReference>
<keyword evidence="3" id="KW-0285">Flavoprotein</keyword>
<comment type="cofactor">
    <cofactor evidence="1">
        <name>FAD</name>
        <dbReference type="ChEBI" id="CHEBI:57692"/>
    </cofactor>
</comment>
<evidence type="ECO:0000313" key="7">
    <source>
        <dbReference type="Proteomes" id="UP000187172"/>
    </source>
</evidence>
<dbReference type="PANTHER" id="PTHR13847:SF286">
    <property type="entry name" value="D-AMINO ACID DEHYDROGENASE"/>
    <property type="match status" value="1"/>
</dbReference>
<comment type="caution">
    <text evidence="6">The sequence shown here is derived from an EMBL/GenBank/DDBJ whole genome shotgun (WGS) entry which is preliminary data.</text>
</comment>
<reference evidence="6 7" key="1">
    <citation type="submission" date="2016-11" db="EMBL/GenBank/DDBJ databases">
        <title>Paenibacillus species isolates.</title>
        <authorList>
            <person name="Beno S.M."/>
        </authorList>
    </citation>
    <scope>NUCLEOTIDE SEQUENCE [LARGE SCALE GENOMIC DNA]</scope>
    <source>
        <strain evidence="6 7">FSL R5-0378</strain>
    </source>
</reference>
<keyword evidence="4" id="KW-0560">Oxidoreductase</keyword>
<dbReference type="Proteomes" id="UP000187172">
    <property type="component" value="Unassembled WGS sequence"/>
</dbReference>
<protein>
    <submittedName>
        <fullName evidence="6">Oxidoreductase</fullName>
    </submittedName>
</protein>
<dbReference type="EMBL" id="MRTP01000001">
    <property type="protein sequence ID" value="OMF57640.1"/>
    <property type="molecule type" value="Genomic_DNA"/>
</dbReference>
<dbReference type="InterPro" id="IPR036188">
    <property type="entry name" value="FAD/NAD-bd_sf"/>
</dbReference>
<dbReference type="Gene3D" id="3.30.9.10">
    <property type="entry name" value="D-Amino Acid Oxidase, subunit A, domain 2"/>
    <property type="match status" value="1"/>
</dbReference>
<dbReference type="PANTHER" id="PTHR13847">
    <property type="entry name" value="SARCOSINE DEHYDROGENASE-RELATED"/>
    <property type="match status" value="1"/>
</dbReference>
<dbReference type="STRING" id="297318.BK138_03315"/>
<dbReference type="Pfam" id="PF01266">
    <property type="entry name" value="DAO"/>
    <property type="match status" value="1"/>
</dbReference>
<evidence type="ECO:0000313" key="6">
    <source>
        <dbReference type="EMBL" id="OMF57640.1"/>
    </source>
</evidence>
<proteinExistence type="inferred from homology"/>
<dbReference type="Gene3D" id="3.50.50.60">
    <property type="entry name" value="FAD/NAD(P)-binding domain"/>
    <property type="match status" value="1"/>
</dbReference>
<accession>A0A1R1F0P1</accession>
<evidence type="ECO:0000256" key="2">
    <source>
        <dbReference type="ARBA" id="ARBA00009410"/>
    </source>
</evidence>
<keyword evidence="7" id="KW-1185">Reference proteome</keyword>
<evidence type="ECO:0000256" key="3">
    <source>
        <dbReference type="ARBA" id="ARBA00022630"/>
    </source>
</evidence>
<evidence type="ECO:0000256" key="1">
    <source>
        <dbReference type="ARBA" id="ARBA00001974"/>
    </source>
</evidence>